<dbReference type="EMBL" id="OD006864">
    <property type="protein sequence ID" value="CAD7413440.1"/>
    <property type="molecule type" value="Genomic_DNA"/>
</dbReference>
<organism evidence="2">
    <name type="scientific">Timema poppense</name>
    <name type="common">Walking stick</name>
    <dbReference type="NCBI Taxonomy" id="170557"/>
    <lineage>
        <taxon>Eukaryota</taxon>
        <taxon>Metazoa</taxon>
        <taxon>Ecdysozoa</taxon>
        <taxon>Arthropoda</taxon>
        <taxon>Hexapoda</taxon>
        <taxon>Insecta</taxon>
        <taxon>Pterygota</taxon>
        <taxon>Neoptera</taxon>
        <taxon>Polyneoptera</taxon>
        <taxon>Phasmatodea</taxon>
        <taxon>Timematodea</taxon>
        <taxon>Timematoidea</taxon>
        <taxon>Timematidae</taxon>
        <taxon>Timema</taxon>
    </lineage>
</organism>
<evidence type="ECO:0000313" key="2">
    <source>
        <dbReference type="EMBL" id="CAD7413440.1"/>
    </source>
</evidence>
<feature type="compositionally biased region" description="Polar residues" evidence="1">
    <location>
        <begin position="754"/>
        <end position="774"/>
    </location>
</feature>
<feature type="compositionally biased region" description="Basic and acidic residues" evidence="1">
    <location>
        <begin position="1164"/>
        <end position="1174"/>
    </location>
</feature>
<protein>
    <submittedName>
        <fullName evidence="2">Uncharacterized protein</fullName>
    </submittedName>
</protein>
<proteinExistence type="predicted"/>
<feature type="region of interest" description="Disordered" evidence="1">
    <location>
        <begin position="387"/>
        <end position="408"/>
    </location>
</feature>
<feature type="compositionally biased region" description="Basic and acidic residues" evidence="1">
    <location>
        <begin position="1406"/>
        <end position="1424"/>
    </location>
</feature>
<accession>A0A7R9H980</accession>
<feature type="region of interest" description="Disordered" evidence="1">
    <location>
        <begin position="1395"/>
        <end position="1436"/>
    </location>
</feature>
<feature type="region of interest" description="Disordered" evidence="1">
    <location>
        <begin position="1157"/>
        <end position="1187"/>
    </location>
</feature>
<feature type="region of interest" description="Disordered" evidence="1">
    <location>
        <begin position="870"/>
        <end position="937"/>
    </location>
</feature>
<feature type="region of interest" description="Disordered" evidence="1">
    <location>
        <begin position="1048"/>
        <end position="1130"/>
    </location>
</feature>
<gene>
    <name evidence="2" type="ORF">TPSB3V08_LOCUS9018</name>
</gene>
<reference evidence="2" key="1">
    <citation type="submission" date="2020-11" db="EMBL/GenBank/DDBJ databases">
        <authorList>
            <person name="Tran Van P."/>
        </authorList>
    </citation>
    <scope>NUCLEOTIDE SEQUENCE</scope>
</reference>
<feature type="compositionally biased region" description="Basic and acidic residues" evidence="1">
    <location>
        <begin position="1576"/>
        <end position="1588"/>
    </location>
</feature>
<feature type="compositionally biased region" description="Basic and acidic residues" evidence="1">
    <location>
        <begin position="1209"/>
        <end position="1228"/>
    </location>
</feature>
<name>A0A7R9H980_TIMPO</name>
<feature type="compositionally biased region" description="Basic and acidic residues" evidence="1">
    <location>
        <begin position="662"/>
        <end position="675"/>
    </location>
</feature>
<feature type="region of interest" description="Disordered" evidence="1">
    <location>
        <begin position="653"/>
        <end position="678"/>
    </location>
</feature>
<feature type="compositionally biased region" description="Basic and acidic residues" evidence="1">
    <location>
        <begin position="1069"/>
        <end position="1081"/>
    </location>
</feature>
<evidence type="ECO:0000256" key="1">
    <source>
        <dbReference type="SAM" id="MobiDB-lite"/>
    </source>
</evidence>
<feature type="region of interest" description="Disordered" evidence="1">
    <location>
        <begin position="1561"/>
        <end position="1588"/>
    </location>
</feature>
<sequence length="1688" mass="187616">MDSDSSHDGRIHLFLEGNSEIDESKLFSPKRSDIETNGQKNISSQIINYYNTLCEHPVPLPCSKVDELNSFRNTPSLMTRSQFLQNISENRAIEYENVFKINEPWSDMPLNYNLDISGEDISIQPQELENMSSLASNFLTSDSGPKERRRWVRPPLIGQASSNDAGMAKNTDASDKLCLPTEYENKCIYKGSTFSSFKQYEKQEIDLIEDDHQSLPLAKQNDWHSNKSHGDYQGRSFSLDSTPMLYSRDHFVVGESILSQTITHQSPTNTPVDSSVNTYSGVGVRAPSPSSVSSLTSGRRLEWDSGADVGYIQQQYDVGTCGELSTIERIALVRGCSAALHVRMDPEGTTSSSAQQPTLQTLNTLGATQTNNVKYQMKPPMAESTLLERENTEGEAPGSLTGTESESEITPILRQQNSQALANILMNGTRVFFESRSLPPGVQNVEGSNPNSSPHVFIPEKEPFILLTGKHSSSLTNLSVCQQPNTLQRSQSHCSLLDKQGNAKDLINIHIHHLNRHNKQCSVSSSSIATVVHNQHSKSSGTSNKLVQATTAPFRHSVGTQVSDNVTKQSHTSQITNIKEIMKYKSSSVLKQKKNVAIKQRRKPDEPSNHCAAPVSVSITDSADEIAEKDHHTSDPHSSCTGAHKRVHNIAVSQPSCGNTHSETKHTESGYKSESHGQLIPSASHDLVPKTQGVKVVEQFYGTLESVASSTQTAASWLMTDVHGTNGASDPRRESGVVGSAHSFEYLPGHMYETKSTAENSSPQEQVRTTGTEDSSSPVTSRSSTRDKAAKDKFWGSSVSSSLSRDLENGIKQLKNLLDTKQFNSDLKRKLIRRVVNRLVNSNYADDEVPELNLSHGITGQQGYVRECISVGSPQDGAPSETKSREVKSGSVSSTLFTPHRGKKPYTDLSTVEKDAPSETSSSLLESMAPEDTRRGHGCVETCSNMYVTPKDRQHDWRHTLTRSEREFDLRRGHRDMKTRGGVSGALHHFCENERANQLSWIQTEINHLNNLKHLLEKQQMNNFNARNQSRQRSATSVFTIMKVARNATHSSRSVTSITETEEAPFNDQEGRRVHSRRQFESRFGVRQIHSKPLLSHPPTAHTSRSLKPPSVPKDKENSPPANSSKEWSSHHYLCDQDKRHMSTQFPSFCENISLPSKSVRRGSKSESSNKRDACFQVPSEGRLDGTGQLRDQNVIVSRKHSACVQVPSEHEVLSEESSGRRHQEQDQLKSVNNTYTEKYKHAASQVSDPNIQQKMVENVCNVGTQVSGARTHPTEQCSGSCKESSSQTRTVIITPRSSGHTGTLESILDITRDQDHREPRPFDSGRDTPMCCCECRKVLKELLLENKKHVRRKKEQPIKHLPDDTGLKKCFNCGIRPVSGIGVKDMGQNVEFTGNSSSSMASKPINKESRPAKAPRFPERKTVATETVDTSAVQTSSSVRAMPVIRPHWFSPEDSDRRPSKRCPCCFALEEDLEPKTKVSVCRCPLEDTSPVGTTTHQTAGCGLPDNPATKTASKPPIGYILTVESSPSLLLSEEEDMMRKMSLEEIQIKVPSRRPFVHTKEVSGESSGVSSKKCMKEKPSEKKHPKERKLTLQAVSLFSLLSTCLDVVCEIRSHGEEMDSFGEKERAIEISSLNFCISTVIYLHDFTTVNFNIKDSTVINFFNWNFPHHNHTSVTRACRCRTRAKC</sequence>
<feature type="compositionally biased region" description="Polar residues" evidence="1">
    <location>
        <begin position="1425"/>
        <end position="1436"/>
    </location>
</feature>
<feature type="region of interest" description="Disordered" evidence="1">
    <location>
        <begin position="753"/>
        <end position="791"/>
    </location>
</feature>
<feature type="region of interest" description="Disordered" evidence="1">
    <location>
        <begin position="1207"/>
        <end position="1228"/>
    </location>
</feature>
<feature type="compositionally biased region" description="Polar residues" evidence="1">
    <location>
        <begin position="1048"/>
        <end position="1059"/>
    </location>
</feature>